<reference evidence="3 4" key="1">
    <citation type="submission" date="2024-02" db="EMBL/GenBank/DDBJ databases">
        <title>Marinospirillum sp. MEB 164 isolated from Lonar lake sediment.</title>
        <authorList>
            <person name="Joshi A."/>
            <person name="Thite S."/>
        </authorList>
    </citation>
    <scope>NUCLEOTIDE SEQUENCE [LARGE SCALE GENOMIC DNA]</scope>
    <source>
        <strain evidence="3 4">MEB164</strain>
    </source>
</reference>
<evidence type="ECO:0000256" key="1">
    <source>
        <dbReference type="ARBA" id="ARBA00035644"/>
    </source>
</evidence>
<dbReference type="Pfam" id="PF08021">
    <property type="entry name" value="FAD_binding_9"/>
    <property type="match status" value="1"/>
</dbReference>
<dbReference type="InterPro" id="IPR017938">
    <property type="entry name" value="Riboflavin_synthase-like_b-brl"/>
</dbReference>
<dbReference type="CDD" id="cd06193">
    <property type="entry name" value="siderophore_interacting"/>
    <property type="match status" value="1"/>
</dbReference>
<organism evidence="3 4">
    <name type="scientific">Marinospirillum alkalitolerans</name>
    <dbReference type="NCBI Taxonomy" id="3123374"/>
    <lineage>
        <taxon>Bacteria</taxon>
        <taxon>Pseudomonadati</taxon>
        <taxon>Pseudomonadota</taxon>
        <taxon>Gammaproteobacteria</taxon>
        <taxon>Oceanospirillales</taxon>
        <taxon>Oceanospirillaceae</taxon>
        <taxon>Marinospirillum</taxon>
    </lineage>
</organism>
<dbReference type="Gene3D" id="3.40.50.80">
    <property type="entry name" value="Nucleotide-binding domain of ferredoxin-NADP reductase (FNR) module"/>
    <property type="match status" value="1"/>
</dbReference>
<keyword evidence="4" id="KW-1185">Reference proteome</keyword>
<dbReference type="PANTHER" id="PTHR30157">
    <property type="entry name" value="FERRIC REDUCTASE, NADPH-DEPENDENT"/>
    <property type="match status" value="1"/>
</dbReference>
<dbReference type="InterPro" id="IPR039261">
    <property type="entry name" value="FNR_nucleotide-bd"/>
</dbReference>
<comment type="similarity">
    <text evidence="1">Belongs to the SIP oxidoreductase family.</text>
</comment>
<sequence length="241" mass="27434">MSVSRLTLHVVERIQLSSALLRLVLKGDLADYPEPQAGAPLKIWVPTPEGEVARTYTVREFDRAAQRMTIDFVLHDQPGPACDWARQAGLGATLMISGPKAPRAWPDKISHYCFAGDLSALPAIAAQVEQLDPQAEGWVALQIHDLEERVYFTHPAGVQVQWLLPDGQPQQLQRWVQRLDLKPDTLLWVAAEHDEVVGLRDWARQDLGWPRSHVHAVPYWRRDVDEEIYHDQRHQVMADDE</sequence>
<feature type="domain" description="FAD-binding FR-type" evidence="2">
    <location>
        <begin position="3"/>
        <end position="106"/>
    </location>
</feature>
<dbReference type="Gene3D" id="2.40.30.10">
    <property type="entry name" value="Translation factors"/>
    <property type="match status" value="1"/>
</dbReference>
<accession>A0ABW8PWJ7</accession>
<dbReference type="Proteomes" id="UP001621714">
    <property type="component" value="Unassembled WGS sequence"/>
</dbReference>
<dbReference type="InterPro" id="IPR039374">
    <property type="entry name" value="SIP_fam"/>
</dbReference>
<dbReference type="Pfam" id="PF04954">
    <property type="entry name" value="SIP"/>
    <property type="match status" value="1"/>
</dbReference>
<dbReference type="EMBL" id="JBANFI010000003">
    <property type="protein sequence ID" value="MFK7160667.1"/>
    <property type="molecule type" value="Genomic_DNA"/>
</dbReference>
<dbReference type="PROSITE" id="PS51384">
    <property type="entry name" value="FAD_FR"/>
    <property type="match status" value="1"/>
</dbReference>
<name>A0ABW8PWJ7_9GAMM</name>
<comment type="caution">
    <text evidence="3">The sequence shown here is derived from an EMBL/GenBank/DDBJ whole genome shotgun (WGS) entry which is preliminary data.</text>
</comment>
<dbReference type="InterPro" id="IPR017927">
    <property type="entry name" value="FAD-bd_FR_type"/>
</dbReference>
<protein>
    <submittedName>
        <fullName evidence="3">Siderophore-interacting protein</fullName>
    </submittedName>
</protein>
<gene>
    <name evidence="3" type="ORF">V6U78_06415</name>
</gene>
<dbReference type="SUPFAM" id="SSF63380">
    <property type="entry name" value="Riboflavin synthase domain-like"/>
    <property type="match status" value="1"/>
</dbReference>
<dbReference type="PANTHER" id="PTHR30157:SF0">
    <property type="entry name" value="NADPH-DEPENDENT FERRIC-CHELATE REDUCTASE"/>
    <property type="match status" value="1"/>
</dbReference>
<evidence type="ECO:0000259" key="2">
    <source>
        <dbReference type="PROSITE" id="PS51384"/>
    </source>
</evidence>
<dbReference type="InterPro" id="IPR013113">
    <property type="entry name" value="SIP_FAD-bd"/>
</dbReference>
<evidence type="ECO:0000313" key="3">
    <source>
        <dbReference type="EMBL" id="MFK7160667.1"/>
    </source>
</evidence>
<dbReference type="InterPro" id="IPR007037">
    <property type="entry name" value="SIP_rossman_dom"/>
</dbReference>
<proteinExistence type="inferred from homology"/>
<evidence type="ECO:0000313" key="4">
    <source>
        <dbReference type="Proteomes" id="UP001621714"/>
    </source>
</evidence>
<dbReference type="RefSeq" id="WP_405338596.1">
    <property type="nucleotide sequence ID" value="NZ_JBANFI010000003.1"/>
</dbReference>